<evidence type="ECO:0000313" key="3">
    <source>
        <dbReference type="EMBL" id="ABF18030.1"/>
    </source>
</evidence>
<feature type="signal peptide" evidence="2">
    <location>
        <begin position="1"/>
        <end position="19"/>
    </location>
</feature>
<dbReference type="EMBL" id="DQ439997">
    <property type="protein sequence ID" value="ABF18030.1"/>
    <property type="molecule type" value="mRNA"/>
</dbReference>
<reference evidence="3" key="2">
    <citation type="journal article" date="2007" name="BMC Genomics">
        <title>An annotated catalogue of salivary gland transcripts in the adult female mosquito, Aedes aegypti.</title>
        <authorList>
            <person name="Ribeiro J.M."/>
            <person name="Arca B."/>
            <person name="Lombardo F."/>
            <person name="Calvo E."/>
            <person name="Phan V.M."/>
            <person name="Chandra P.K."/>
            <person name="Wikel S.K."/>
        </authorList>
    </citation>
    <scope>NUCLEOTIDE SEQUENCE</scope>
</reference>
<dbReference type="VEuPathDB" id="VectorBase:AAEL006351"/>
<feature type="chain" id="PRO_5004190163" evidence="2">
    <location>
        <begin position="20"/>
        <end position="281"/>
    </location>
</feature>
<sequence>MQTFACICLISILISESFGKFDTAADPVFSDDVTDYDSPSGIDYYDVKDYPMIPGEWNVYRKTKPGGLLPSSDVDMKGNMLTSKEVTTKPRYIPTRQPRVRNRSRKPARFSTVVPIPTAALTAPQCILQRTTPKPLWRREGGRVIIDGSDPNIDIFKVMREARRRPTEAPKPTGNLPLRDIVGNEIKPETASNQFLVLGSVRRCRKTKQEVHEHTTRNSRVENSDPTVTGLTVEYPPNIIRLTHSFEPTSTGGKAFVFQTMSGRLGLLKMKWYSCPTRNSG</sequence>
<dbReference type="HOGENOM" id="CLU_991147_0_0_1"/>
<feature type="compositionally biased region" description="Basic and acidic residues" evidence="1">
    <location>
        <begin position="210"/>
        <end position="223"/>
    </location>
</feature>
<feature type="region of interest" description="Disordered" evidence="1">
    <location>
        <begin position="210"/>
        <end position="232"/>
    </location>
</feature>
<organism evidence="3">
    <name type="scientific">Aedes aegypti</name>
    <name type="common">Yellowfever mosquito</name>
    <name type="synonym">Culex aegypti</name>
    <dbReference type="NCBI Taxonomy" id="7159"/>
    <lineage>
        <taxon>Eukaryota</taxon>
        <taxon>Metazoa</taxon>
        <taxon>Ecdysozoa</taxon>
        <taxon>Arthropoda</taxon>
        <taxon>Hexapoda</taxon>
        <taxon>Insecta</taxon>
        <taxon>Pterygota</taxon>
        <taxon>Neoptera</taxon>
        <taxon>Endopterygota</taxon>
        <taxon>Diptera</taxon>
        <taxon>Nematocera</taxon>
        <taxon>Culicoidea</taxon>
        <taxon>Culicidae</taxon>
        <taxon>Culicinae</taxon>
        <taxon>Aedini</taxon>
        <taxon>Aedes</taxon>
        <taxon>Stegomyia</taxon>
    </lineage>
</organism>
<protein>
    <submittedName>
        <fullName evidence="3">Putative salivary mucin 2</fullName>
    </submittedName>
</protein>
<evidence type="ECO:0000256" key="2">
    <source>
        <dbReference type="SAM" id="SignalP"/>
    </source>
</evidence>
<accession>Q1HRU7</accession>
<reference evidence="3" key="1">
    <citation type="submission" date="2006-03" db="EMBL/GenBank/DDBJ databases">
        <authorList>
            <person name="Ribeiro J.M.C."/>
            <person name="Chandra P.K."/>
            <person name="Calvo E."/>
            <person name="Pham V.M."/>
            <person name="Wikel S.K."/>
        </authorList>
    </citation>
    <scope>NUCLEOTIDE SEQUENCE</scope>
</reference>
<dbReference type="AlphaFoldDB" id="Q1HRU7"/>
<evidence type="ECO:0000256" key="1">
    <source>
        <dbReference type="SAM" id="MobiDB-lite"/>
    </source>
</evidence>
<keyword evidence="2" id="KW-0732">Signal</keyword>
<name>Q1HRU7_AEDAE</name>
<proteinExistence type="evidence at transcript level"/>